<comment type="catalytic activity">
    <reaction evidence="2">
        <text>2 oxidized [2Fe-2S]-[ferredoxin] + 2-oxoglutarate + CoA = succinyl-CoA + 2 reduced [2Fe-2S]-[ferredoxin] + CO2 + H(+)</text>
        <dbReference type="Rhea" id="RHEA:17297"/>
        <dbReference type="Rhea" id="RHEA-COMP:10000"/>
        <dbReference type="Rhea" id="RHEA-COMP:10001"/>
        <dbReference type="ChEBI" id="CHEBI:15378"/>
        <dbReference type="ChEBI" id="CHEBI:16526"/>
        <dbReference type="ChEBI" id="CHEBI:16810"/>
        <dbReference type="ChEBI" id="CHEBI:33737"/>
        <dbReference type="ChEBI" id="CHEBI:33738"/>
        <dbReference type="ChEBI" id="CHEBI:57287"/>
        <dbReference type="ChEBI" id="CHEBI:57292"/>
        <dbReference type="EC" id="1.2.7.3"/>
    </reaction>
</comment>
<evidence type="ECO:0000313" key="10">
    <source>
        <dbReference type="EMBL" id="MBE6512421.1"/>
    </source>
</evidence>
<evidence type="ECO:0000256" key="2">
    <source>
        <dbReference type="ARBA" id="ARBA00052359"/>
    </source>
</evidence>
<evidence type="ECO:0000256" key="7">
    <source>
        <dbReference type="ARBA" id="ARBA00079587"/>
    </source>
</evidence>
<keyword evidence="1" id="KW-0560">Oxidoreductase</keyword>
<protein>
    <recommendedName>
        <fullName evidence="5">2-oxoglutarate synthase subunit KorA</fullName>
        <ecNumber evidence="4">1.2.7.3</ecNumber>
    </recommendedName>
    <alternativeName>
        <fullName evidence="7">2-ketoglutarate oxidoreductase alpha chain</fullName>
    </alternativeName>
    <alternativeName>
        <fullName evidence="6">2-oxoglutarate-ferredoxin oxidoreductase subunit alpha</fullName>
    </alternativeName>
</protein>
<feature type="domain" description="Pyruvate flavodoxin/ferredoxin oxidoreductase pyrimidine binding" evidence="8">
    <location>
        <begin position="16"/>
        <end position="249"/>
    </location>
</feature>
<dbReference type="InterPro" id="IPR029061">
    <property type="entry name" value="THDP-binding"/>
</dbReference>
<dbReference type="Pfam" id="PF01855">
    <property type="entry name" value="POR_N"/>
    <property type="match status" value="1"/>
</dbReference>
<name>A0A8T3VT17_METOL</name>
<evidence type="ECO:0000256" key="3">
    <source>
        <dbReference type="ARBA" id="ARBA00064882"/>
    </source>
</evidence>
<dbReference type="PANTHER" id="PTHR43088:SF1">
    <property type="entry name" value="SUBUNIT OF PYRUVATE:FLAVODOXIN OXIDOREDUCTASE"/>
    <property type="match status" value="1"/>
</dbReference>
<dbReference type="EC" id="1.2.7.3" evidence="4"/>
<evidence type="ECO:0000259" key="9">
    <source>
        <dbReference type="Pfam" id="PF17147"/>
    </source>
</evidence>
<organism evidence="10 11">
    <name type="scientific">Methanobrevibacter olleyae</name>
    <dbReference type="NCBI Taxonomy" id="294671"/>
    <lineage>
        <taxon>Archaea</taxon>
        <taxon>Methanobacteriati</taxon>
        <taxon>Methanobacteriota</taxon>
        <taxon>Methanomada group</taxon>
        <taxon>Methanobacteria</taxon>
        <taxon>Methanobacteriales</taxon>
        <taxon>Methanobacteriaceae</taxon>
        <taxon>Methanobrevibacter</taxon>
    </lineage>
</organism>
<dbReference type="AlphaFoldDB" id="A0A8T3VT17"/>
<dbReference type="Gene3D" id="3.40.50.970">
    <property type="match status" value="1"/>
</dbReference>
<reference evidence="10" key="1">
    <citation type="submission" date="2019-04" db="EMBL/GenBank/DDBJ databases">
        <title>Evolution of Biomass-Degrading Anaerobic Consortia Revealed by Metagenomics.</title>
        <authorList>
            <person name="Peng X."/>
        </authorList>
    </citation>
    <scope>NUCLEOTIDE SEQUENCE</scope>
    <source>
        <strain evidence="10">SIG14</strain>
    </source>
</reference>
<gene>
    <name evidence="10" type="ORF">E7Z75_04680</name>
</gene>
<proteinExistence type="predicted"/>
<dbReference type="Proteomes" id="UP000732619">
    <property type="component" value="Unassembled WGS sequence"/>
</dbReference>
<accession>A0A8T3VT17</accession>
<dbReference type="GO" id="GO:0006082">
    <property type="term" value="P:organic acid metabolic process"/>
    <property type="evidence" value="ECO:0007669"/>
    <property type="project" value="UniProtKB-ARBA"/>
</dbReference>
<dbReference type="FunFam" id="3.40.50.970:FF:000022">
    <property type="entry name" value="2-oxoglutarate ferredoxin oxidoreductase alpha subunit"/>
    <property type="match status" value="1"/>
</dbReference>
<dbReference type="NCBIfam" id="NF006412">
    <property type="entry name" value="PRK08659.1"/>
    <property type="match status" value="1"/>
</dbReference>
<dbReference type="CDD" id="cd07034">
    <property type="entry name" value="TPP_PYR_PFOR_IOR-alpha_like"/>
    <property type="match status" value="1"/>
</dbReference>
<dbReference type="InterPro" id="IPR009014">
    <property type="entry name" value="Transketo_C/PFOR_II"/>
</dbReference>
<dbReference type="InterPro" id="IPR002880">
    <property type="entry name" value="Pyrv_Fd/Flavodoxin_OxRdtase_N"/>
</dbReference>
<dbReference type="GO" id="GO:0044272">
    <property type="term" value="P:sulfur compound biosynthetic process"/>
    <property type="evidence" value="ECO:0007669"/>
    <property type="project" value="UniProtKB-ARBA"/>
</dbReference>
<comment type="subunit">
    <text evidence="3">Heterotetramer of the KorA, KorB, KorC and KorD subunits.</text>
</comment>
<dbReference type="GO" id="GO:0047553">
    <property type="term" value="F:2-oxoglutarate synthase activity"/>
    <property type="evidence" value="ECO:0007669"/>
    <property type="project" value="UniProtKB-EC"/>
</dbReference>
<dbReference type="Pfam" id="PF17147">
    <property type="entry name" value="PFOR_II"/>
    <property type="match status" value="1"/>
</dbReference>
<dbReference type="Gene3D" id="3.40.50.920">
    <property type="match status" value="1"/>
</dbReference>
<sequence length="376" mass="40993">MVEERFVQGNEACALGAIAANCRFFAGYPITPSTEIAEQMSILLPKYGGSFVQMEDEIASAGAIIGASWSGMKAMTATSGPGISLMQENIGYGFITETPIVIINVQRGSPSTGQPTMSAQADIMQVRWGSHGDYEPIALAPSSVQEFFDFTIKAFNLAEEYRVPVTVLADEVVGHMREKLIIPDDIEIVTRKRPEKADGQYLPFDAACDGTTPMPAFGDGFNIHVTGLTHDERGYPDTNDPDTHTKLVERLCNKVLMHRKDICSVKKENCEDADIVIVSCGSPYRSVGAAMKRAREEGIKVGSLKIDTPWPFPEEEIAEIAKTASDIIVPEMNLGQIVHEVERAAHGEANVHLIGKIGGILHKPDEIYDKIKEING</sequence>
<dbReference type="SUPFAM" id="SSF52518">
    <property type="entry name" value="Thiamin diphosphate-binding fold (THDP-binding)"/>
    <property type="match status" value="1"/>
</dbReference>
<evidence type="ECO:0000313" key="11">
    <source>
        <dbReference type="Proteomes" id="UP000732619"/>
    </source>
</evidence>
<comment type="caution">
    <text evidence="10">The sequence shown here is derived from an EMBL/GenBank/DDBJ whole genome shotgun (WGS) entry which is preliminary data.</text>
</comment>
<evidence type="ECO:0000256" key="1">
    <source>
        <dbReference type="ARBA" id="ARBA00023002"/>
    </source>
</evidence>
<evidence type="ECO:0000256" key="4">
    <source>
        <dbReference type="ARBA" id="ARBA00066947"/>
    </source>
</evidence>
<dbReference type="InterPro" id="IPR033412">
    <property type="entry name" value="PFOR_II"/>
</dbReference>
<evidence type="ECO:0000256" key="6">
    <source>
        <dbReference type="ARBA" id="ARBA00076968"/>
    </source>
</evidence>
<feature type="domain" description="Pyruvate:ferredoxin oxidoreductase core" evidence="9">
    <location>
        <begin position="273"/>
        <end position="367"/>
    </location>
</feature>
<dbReference type="EMBL" id="SUTG01000017">
    <property type="protein sequence ID" value="MBE6512421.1"/>
    <property type="molecule type" value="Genomic_DNA"/>
</dbReference>
<evidence type="ECO:0000259" key="8">
    <source>
        <dbReference type="Pfam" id="PF01855"/>
    </source>
</evidence>
<dbReference type="InterPro" id="IPR052368">
    <property type="entry name" value="2-oxoacid_oxidoreductase"/>
</dbReference>
<dbReference type="SUPFAM" id="SSF52922">
    <property type="entry name" value="TK C-terminal domain-like"/>
    <property type="match status" value="1"/>
</dbReference>
<evidence type="ECO:0000256" key="5">
    <source>
        <dbReference type="ARBA" id="ARBA00071398"/>
    </source>
</evidence>
<dbReference type="PANTHER" id="PTHR43088">
    <property type="entry name" value="SUBUNIT OF PYRUVATE:FLAVODOXIN OXIDOREDUCTASE-RELATED"/>
    <property type="match status" value="1"/>
</dbReference>